<reference evidence="2" key="1">
    <citation type="journal article" date="2005" name="Nature">
        <title>The map-based sequence of the rice genome.</title>
        <authorList>
            <consortium name="International rice genome sequencing project (IRGSP)"/>
            <person name="Matsumoto T."/>
            <person name="Wu J."/>
            <person name="Kanamori H."/>
            <person name="Katayose Y."/>
            <person name="Fujisawa M."/>
            <person name="Namiki N."/>
            <person name="Mizuno H."/>
            <person name="Yamamoto K."/>
            <person name="Antonio B.A."/>
            <person name="Baba T."/>
            <person name="Sakata K."/>
            <person name="Nagamura Y."/>
            <person name="Aoki H."/>
            <person name="Arikawa K."/>
            <person name="Arita K."/>
            <person name="Bito T."/>
            <person name="Chiden Y."/>
            <person name="Fujitsuka N."/>
            <person name="Fukunaka R."/>
            <person name="Hamada M."/>
            <person name="Harada C."/>
            <person name="Hayashi A."/>
            <person name="Hijishita S."/>
            <person name="Honda M."/>
            <person name="Hosokawa S."/>
            <person name="Ichikawa Y."/>
            <person name="Idonuma A."/>
            <person name="Iijima M."/>
            <person name="Ikeda M."/>
            <person name="Ikeno M."/>
            <person name="Ito K."/>
            <person name="Ito S."/>
            <person name="Ito T."/>
            <person name="Ito Y."/>
            <person name="Ito Y."/>
            <person name="Iwabuchi A."/>
            <person name="Kamiya K."/>
            <person name="Karasawa W."/>
            <person name="Kurita K."/>
            <person name="Katagiri S."/>
            <person name="Kikuta A."/>
            <person name="Kobayashi H."/>
            <person name="Kobayashi N."/>
            <person name="Machita K."/>
            <person name="Maehara T."/>
            <person name="Masukawa M."/>
            <person name="Mizubayashi T."/>
            <person name="Mukai Y."/>
            <person name="Nagasaki H."/>
            <person name="Nagata Y."/>
            <person name="Naito S."/>
            <person name="Nakashima M."/>
            <person name="Nakama Y."/>
            <person name="Nakamichi Y."/>
            <person name="Nakamura M."/>
            <person name="Meguro A."/>
            <person name="Negishi M."/>
            <person name="Ohta I."/>
            <person name="Ohta T."/>
            <person name="Okamoto M."/>
            <person name="Ono N."/>
            <person name="Saji S."/>
            <person name="Sakaguchi M."/>
            <person name="Sakai K."/>
            <person name="Shibata M."/>
            <person name="Shimokawa T."/>
            <person name="Song J."/>
            <person name="Takazaki Y."/>
            <person name="Terasawa K."/>
            <person name="Tsugane M."/>
            <person name="Tsuji K."/>
            <person name="Ueda S."/>
            <person name="Waki K."/>
            <person name="Yamagata H."/>
            <person name="Yamamoto M."/>
            <person name="Yamamoto S."/>
            <person name="Yamane H."/>
            <person name="Yoshiki S."/>
            <person name="Yoshihara R."/>
            <person name="Yukawa K."/>
            <person name="Zhong H."/>
            <person name="Yano M."/>
            <person name="Yuan Q."/>
            <person name="Ouyang S."/>
            <person name="Liu J."/>
            <person name="Jones K.M."/>
            <person name="Gansberger K."/>
            <person name="Moffat K."/>
            <person name="Hill J."/>
            <person name="Bera J."/>
            <person name="Fadrosh D."/>
            <person name="Jin S."/>
            <person name="Johri S."/>
            <person name="Kim M."/>
            <person name="Overton L."/>
            <person name="Reardon M."/>
            <person name="Tsitrin T."/>
            <person name="Vuong H."/>
            <person name="Weaver B."/>
            <person name="Ciecko A."/>
            <person name="Tallon L."/>
            <person name="Jackson J."/>
            <person name="Pai G."/>
            <person name="Aken S.V."/>
            <person name="Utterback T."/>
            <person name="Reidmuller S."/>
            <person name="Feldblyum T."/>
            <person name="Hsiao J."/>
            <person name="Zismann V."/>
            <person name="Iobst S."/>
            <person name="de Vazeille A.R."/>
            <person name="Buell C.R."/>
            <person name="Ying K."/>
            <person name="Li Y."/>
            <person name="Lu T."/>
            <person name="Huang Y."/>
            <person name="Zhao Q."/>
            <person name="Feng Q."/>
            <person name="Zhang L."/>
            <person name="Zhu J."/>
            <person name="Weng Q."/>
            <person name="Mu J."/>
            <person name="Lu Y."/>
            <person name="Fan D."/>
            <person name="Liu Y."/>
            <person name="Guan J."/>
            <person name="Zhang Y."/>
            <person name="Yu S."/>
            <person name="Liu X."/>
            <person name="Zhang Y."/>
            <person name="Hong G."/>
            <person name="Han B."/>
            <person name="Choisne N."/>
            <person name="Demange N."/>
            <person name="Orjeda G."/>
            <person name="Samain S."/>
            <person name="Cattolico L."/>
            <person name="Pelletier E."/>
            <person name="Couloux A."/>
            <person name="Segurens B."/>
            <person name="Wincker P."/>
            <person name="D'Hont A."/>
            <person name="Scarpelli C."/>
            <person name="Weissenbach J."/>
            <person name="Salanoubat M."/>
            <person name="Quetier F."/>
            <person name="Yu Y."/>
            <person name="Kim H.R."/>
            <person name="Rambo T."/>
            <person name="Currie J."/>
            <person name="Collura K."/>
            <person name="Luo M."/>
            <person name="Yang T."/>
            <person name="Ammiraju J.S.S."/>
            <person name="Engler F."/>
            <person name="Soderlund C."/>
            <person name="Wing R.A."/>
            <person name="Palmer L.E."/>
            <person name="de la Bastide M."/>
            <person name="Spiegel L."/>
            <person name="Nascimento L."/>
            <person name="Zutavern T."/>
            <person name="O'Shaughnessy A."/>
            <person name="Dike S."/>
            <person name="Dedhia N."/>
            <person name="Preston R."/>
            <person name="Balija V."/>
            <person name="McCombie W.R."/>
            <person name="Chow T."/>
            <person name="Chen H."/>
            <person name="Chung M."/>
            <person name="Chen C."/>
            <person name="Shaw J."/>
            <person name="Wu H."/>
            <person name="Hsiao K."/>
            <person name="Chao Y."/>
            <person name="Chu M."/>
            <person name="Cheng C."/>
            <person name="Hour A."/>
            <person name="Lee P."/>
            <person name="Lin S."/>
            <person name="Lin Y."/>
            <person name="Liou J."/>
            <person name="Liu S."/>
            <person name="Hsing Y."/>
            <person name="Raghuvanshi S."/>
            <person name="Mohanty A."/>
            <person name="Bharti A.K."/>
            <person name="Gaur A."/>
            <person name="Gupta V."/>
            <person name="Kumar D."/>
            <person name="Ravi V."/>
            <person name="Vij S."/>
            <person name="Kapur A."/>
            <person name="Khurana P."/>
            <person name="Khurana P."/>
            <person name="Khurana J.P."/>
            <person name="Tyagi A.K."/>
            <person name="Gaikwad K."/>
            <person name="Singh A."/>
            <person name="Dalal V."/>
            <person name="Srivastava S."/>
            <person name="Dixit A."/>
            <person name="Pal A.K."/>
            <person name="Ghazi I.A."/>
            <person name="Yadav M."/>
            <person name="Pandit A."/>
            <person name="Bhargava A."/>
            <person name="Sureshbabu K."/>
            <person name="Batra K."/>
            <person name="Sharma T.R."/>
            <person name="Mohapatra T."/>
            <person name="Singh N.K."/>
            <person name="Messing J."/>
            <person name="Nelson A.B."/>
            <person name="Fuks G."/>
            <person name="Kavchok S."/>
            <person name="Keizer G."/>
            <person name="Linton E."/>
            <person name="Llaca V."/>
            <person name="Song R."/>
            <person name="Tanyolac B."/>
            <person name="Young S."/>
            <person name="Ho-Il K."/>
            <person name="Hahn J.H."/>
            <person name="Sangsakoo G."/>
            <person name="Vanavichit A."/>
            <person name="de Mattos Luiz.A.T."/>
            <person name="Zimmer P.D."/>
            <person name="Malone G."/>
            <person name="Dellagostin O."/>
            <person name="de Oliveira A.C."/>
            <person name="Bevan M."/>
            <person name="Bancroft I."/>
            <person name="Minx P."/>
            <person name="Cordum H."/>
            <person name="Wilson R."/>
            <person name="Cheng Z."/>
            <person name="Jin W."/>
            <person name="Jiang J."/>
            <person name="Leong S.A."/>
            <person name="Iwama H."/>
            <person name="Gojobori T."/>
            <person name="Itoh T."/>
            <person name="Niimura Y."/>
            <person name="Fujii Y."/>
            <person name="Habara T."/>
            <person name="Sakai H."/>
            <person name="Sato Y."/>
            <person name="Wilson G."/>
            <person name="Kumar K."/>
            <person name="McCouch S."/>
            <person name="Juretic N."/>
            <person name="Hoen D."/>
            <person name="Wright S."/>
            <person name="Bruskiewich R."/>
            <person name="Bureau T."/>
            <person name="Miyao A."/>
            <person name="Hirochika H."/>
            <person name="Nishikawa T."/>
            <person name="Kadowaki K."/>
            <person name="Sugiura M."/>
            <person name="Burr B."/>
            <person name="Sasaki T."/>
        </authorList>
    </citation>
    <scope>NUCLEOTIDE SEQUENCE [LARGE SCALE GENOMIC DNA]</scope>
    <source>
        <strain evidence="2">cv. Nipponbare</strain>
    </source>
</reference>
<reference evidence="1 2" key="3">
    <citation type="journal article" date="2013" name="Rice">
        <title>Improvement of the Oryza sativa Nipponbare reference genome using next generation sequence and optical map data.</title>
        <authorList>
            <person name="Kawahara Y."/>
            <person name="de la Bastide M."/>
            <person name="Hamilton J.P."/>
            <person name="Kanamori H."/>
            <person name="McCombie W.R."/>
            <person name="Ouyang S."/>
            <person name="Schwartz D.C."/>
            <person name="Tanaka T."/>
            <person name="Wu J."/>
            <person name="Zhou S."/>
            <person name="Childs K.L."/>
            <person name="Davidson R.M."/>
            <person name="Lin H."/>
            <person name="Quesada-Ocampo L."/>
            <person name="Vaillancourt B."/>
            <person name="Sakai H."/>
            <person name="Lee S.S."/>
            <person name="Kim J."/>
            <person name="Numa H."/>
            <person name="Itoh T."/>
            <person name="Buell C.R."/>
            <person name="Matsumoto T."/>
        </authorList>
    </citation>
    <scope>NUCLEOTIDE SEQUENCE [LARGE SCALE GENOMIC DNA]</scope>
    <source>
        <strain evidence="2">cv. Nipponbare</strain>
    </source>
</reference>
<gene>
    <name evidence="1" type="ordered locus">Os03g0844301</name>
    <name evidence="1" type="ORF">OSNPB_030844301</name>
</gene>
<accession>A0A0P0W5F8</accession>
<dbReference type="PaxDb" id="39947-A0A0P0W5F8"/>
<dbReference type="Proteomes" id="UP000059680">
    <property type="component" value="Chromosome 3"/>
</dbReference>
<organism evidence="1 2">
    <name type="scientific">Oryza sativa subsp. japonica</name>
    <name type="common">Rice</name>
    <dbReference type="NCBI Taxonomy" id="39947"/>
    <lineage>
        <taxon>Eukaryota</taxon>
        <taxon>Viridiplantae</taxon>
        <taxon>Streptophyta</taxon>
        <taxon>Embryophyta</taxon>
        <taxon>Tracheophyta</taxon>
        <taxon>Spermatophyta</taxon>
        <taxon>Magnoliopsida</taxon>
        <taxon>Liliopsida</taxon>
        <taxon>Poales</taxon>
        <taxon>Poaceae</taxon>
        <taxon>BOP clade</taxon>
        <taxon>Oryzoideae</taxon>
        <taxon>Oryzeae</taxon>
        <taxon>Oryzinae</taxon>
        <taxon>Oryza</taxon>
        <taxon>Oryza sativa</taxon>
    </lineage>
</organism>
<proteinExistence type="predicted"/>
<dbReference type="EMBL" id="AP014959">
    <property type="protein sequence ID" value="BAS87325.1"/>
    <property type="molecule type" value="Genomic_DNA"/>
</dbReference>
<keyword evidence="2" id="KW-1185">Reference proteome</keyword>
<reference evidence="1 2" key="2">
    <citation type="journal article" date="2013" name="Plant Cell Physiol.">
        <title>Rice Annotation Project Database (RAP-DB): an integrative and interactive database for rice genomics.</title>
        <authorList>
            <person name="Sakai H."/>
            <person name="Lee S.S."/>
            <person name="Tanaka T."/>
            <person name="Numa H."/>
            <person name="Kim J."/>
            <person name="Kawahara Y."/>
            <person name="Wakimoto H."/>
            <person name="Yang C.C."/>
            <person name="Iwamoto M."/>
            <person name="Abe T."/>
            <person name="Yamada Y."/>
            <person name="Muto A."/>
            <person name="Inokuchi H."/>
            <person name="Ikemura T."/>
            <person name="Matsumoto T."/>
            <person name="Sasaki T."/>
            <person name="Itoh T."/>
        </authorList>
    </citation>
    <scope>NUCLEOTIDE SEQUENCE [LARGE SCALE GENOMIC DNA]</scope>
    <source>
        <strain evidence="2">cv. Nipponbare</strain>
    </source>
</reference>
<evidence type="ECO:0000313" key="1">
    <source>
        <dbReference type="EMBL" id="BAS87325.1"/>
    </source>
</evidence>
<dbReference type="InParanoid" id="A0A0P0W5F8"/>
<name>A0A0P0W5F8_ORYSJ</name>
<dbReference type="AlphaFoldDB" id="A0A0P0W5F8"/>
<sequence>MVPCRCCQKTTLLILGVIMPFKVCQHNHYLWIVPYIFFLGKPTYFGCEYAILERGLSTQPVFGQCLNFFLGEVN</sequence>
<dbReference type="Gramene" id="Os03t0844301-00">
    <property type="protein sequence ID" value="Os03t0844301-00"/>
    <property type="gene ID" value="Os03g0844301"/>
</dbReference>
<protein>
    <submittedName>
        <fullName evidence="1">Os03g0844301 protein</fullName>
    </submittedName>
</protein>
<evidence type="ECO:0000313" key="2">
    <source>
        <dbReference type="Proteomes" id="UP000059680"/>
    </source>
</evidence>